<evidence type="ECO:0000313" key="3">
    <source>
        <dbReference type="Proteomes" id="UP000282930"/>
    </source>
</evidence>
<dbReference type="Gene3D" id="3.20.20.210">
    <property type="match status" value="1"/>
</dbReference>
<dbReference type="AlphaFoldDB" id="A0A3T0D4E8"/>
<dbReference type="InterPro" id="IPR038071">
    <property type="entry name" value="UROD/MetE-like_sf"/>
</dbReference>
<reference evidence="2 3" key="1">
    <citation type="submission" date="2018-12" db="EMBL/GenBank/DDBJ databases">
        <title>Genome sequence from the cellulolytic species, Caldicellulosiruptor changbaiensis.</title>
        <authorList>
            <person name="Blumer-Schuette S.E."/>
            <person name="Mendoza C."/>
        </authorList>
    </citation>
    <scope>NUCLEOTIDE SEQUENCE [LARGE SCALE GENOMIC DNA]</scope>
    <source>
        <strain evidence="2 3">CBS-Z</strain>
    </source>
</reference>
<dbReference type="EMBL" id="CP034791">
    <property type="protein sequence ID" value="AZT89913.1"/>
    <property type="molecule type" value="Genomic_DNA"/>
</dbReference>
<keyword evidence="3" id="KW-1185">Reference proteome</keyword>
<protein>
    <submittedName>
        <fullName evidence="2">Uroporphyrinogen III decarboxylase</fullName>
    </submittedName>
</protein>
<dbReference type="PANTHER" id="PTHR47099">
    <property type="entry name" value="METHYLCOBAMIDE:COM METHYLTRANSFERASE MTBA"/>
    <property type="match status" value="1"/>
</dbReference>
<dbReference type="PANTHER" id="PTHR47099:SF1">
    <property type="entry name" value="METHYLCOBAMIDE:COM METHYLTRANSFERASE MTBA"/>
    <property type="match status" value="1"/>
</dbReference>
<dbReference type="RefSeq" id="WP_127351480.1">
    <property type="nucleotide sequence ID" value="NZ_CP034791.1"/>
</dbReference>
<dbReference type="Proteomes" id="UP000282930">
    <property type="component" value="Chromosome"/>
</dbReference>
<gene>
    <name evidence="2" type="ORF">ELD05_04180</name>
</gene>
<dbReference type="KEGG" id="ccha:ELD05_04180"/>
<dbReference type="InterPro" id="IPR052024">
    <property type="entry name" value="Methanogen_methyltrans"/>
</dbReference>
<accession>A0A3T0D4E8</accession>
<feature type="domain" description="Uroporphyrinogen decarboxylase (URO-D)" evidence="1">
    <location>
        <begin position="94"/>
        <end position="358"/>
    </location>
</feature>
<proteinExistence type="predicted"/>
<evidence type="ECO:0000313" key="2">
    <source>
        <dbReference type="EMBL" id="AZT89913.1"/>
    </source>
</evidence>
<dbReference type="InterPro" id="IPR000257">
    <property type="entry name" value="Uroporphyrinogen_deCOase"/>
</dbReference>
<name>A0A3T0D4E8_9FIRM</name>
<dbReference type="SUPFAM" id="SSF51726">
    <property type="entry name" value="UROD/MetE-like"/>
    <property type="match status" value="1"/>
</dbReference>
<dbReference type="GO" id="GO:0004853">
    <property type="term" value="F:uroporphyrinogen decarboxylase activity"/>
    <property type="evidence" value="ECO:0007669"/>
    <property type="project" value="InterPro"/>
</dbReference>
<evidence type="ECO:0000259" key="1">
    <source>
        <dbReference type="Pfam" id="PF01208"/>
    </source>
</evidence>
<sequence>MNEIKIDLKAFWEENDYCRQNFDKKTRIPIHFWLDDHFLFEFVGPFSTVKYYTDKAVRLEIHKKANDILEKELGMRFYSEEELDPPEPTRFEVVMGSKVVISEGGTPWLEPAIDSVDEVKDLIRKLEKVEIKNVVTTELIDAKNSYELQTGKKLRWGSMIRGPATIATSLLGTTNLCILLMDEPELMDEFFKILGTKLVEYIRLLRSYCDIEYNGISINDDNCFLFSPKLYERYCAPIMESLFKEFAPNKTDTRYQHSDSNMQHIIPILNDLGVNAVNFGPEIHPATIRKLMPNARIYGQMPPFVLRNGTKEEIIEIVKRDMDVLKADGNFVETPAGSIASGTPLENIRIYMWAVQEYGRL</sequence>
<dbReference type="Pfam" id="PF01208">
    <property type="entry name" value="URO-D"/>
    <property type="match status" value="1"/>
</dbReference>
<dbReference type="GO" id="GO:0006779">
    <property type="term" value="P:porphyrin-containing compound biosynthetic process"/>
    <property type="evidence" value="ECO:0007669"/>
    <property type="project" value="InterPro"/>
</dbReference>
<organism evidence="2 3">
    <name type="scientific">Caldicellulosiruptor changbaiensis</name>
    <dbReference type="NCBI Taxonomy" id="1222016"/>
    <lineage>
        <taxon>Bacteria</taxon>
        <taxon>Bacillati</taxon>
        <taxon>Bacillota</taxon>
        <taxon>Bacillota incertae sedis</taxon>
        <taxon>Caldicellulosiruptorales</taxon>
        <taxon>Caldicellulosiruptoraceae</taxon>
        <taxon>Caldicellulosiruptor</taxon>
    </lineage>
</organism>